<dbReference type="NCBIfam" id="TIGR03506">
    <property type="entry name" value="FlgEFG_subfam"/>
    <property type="match status" value="2"/>
</dbReference>
<dbReference type="InterPro" id="IPR012834">
    <property type="entry name" value="FlgG_G_neg"/>
</dbReference>
<evidence type="ECO:0000256" key="5">
    <source>
        <dbReference type="ARBA" id="ARBA00025933"/>
    </source>
</evidence>
<evidence type="ECO:0000313" key="12">
    <source>
        <dbReference type="EMBL" id="KAA0876585.1"/>
    </source>
</evidence>
<dbReference type="Proteomes" id="UP000325302">
    <property type="component" value="Unassembled WGS sequence"/>
</dbReference>
<dbReference type="EMBL" id="SMRS01000001">
    <property type="protein sequence ID" value="KAA0876585.1"/>
    <property type="molecule type" value="Genomic_DNA"/>
</dbReference>
<sequence>MHGALHVAKTGLSAQDTNLRVISNNLANISTVGFKKDRAVFEDLLYQIRRQPGAQNAADAQLPSGLQLGHGVRTVSTQKQFFTGDLQITDQPFDLAINGKGFLQVLQPNGDIAYTRNGQLHLNGENQVVTAEGFPIEPAIVLPGEVVNFSVGQDGLVTVVVAGDPNPQEIAQIELADFVNPQGLQAIGQNLFIETAASGAPIVVNPGEEGTGILKQGMLEGSNVNAVEELVNMITTQRAYEINSKVISTADQMLSFATQQL</sequence>
<keyword evidence="12" id="KW-0969">Cilium</keyword>
<accession>A0A5A9W8T8</accession>
<evidence type="ECO:0000256" key="1">
    <source>
        <dbReference type="ARBA" id="ARBA00004117"/>
    </source>
</evidence>
<comment type="subcellular location">
    <subcellularLocation>
        <location evidence="1 8">Bacterial flagellum basal body</location>
    </subcellularLocation>
</comment>
<dbReference type="InterPro" id="IPR001444">
    <property type="entry name" value="Flag_bb_rod_N"/>
</dbReference>
<organism evidence="12 13">
    <name type="scientific">Nitrincola tapanii</name>
    <dbReference type="NCBI Taxonomy" id="1708751"/>
    <lineage>
        <taxon>Bacteria</taxon>
        <taxon>Pseudomonadati</taxon>
        <taxon>Pseudomonadota</taxon>
        <taxon>Gammaproteobacteria</taxon>
        <taxon>Oceanospirillales</taxon>
        <taxon>Oceanospirillaceae</taxon>
        <taxon>Nitrincola</taxon>
    </lineage>
</organism>
<dbReference type="InterPro" id="IPR010930">
    <property type="entry name" value="Flg_bb/hook_C_dom"/>
</dbReference>
<dbReference type="OrthoDB" id="9804559at2"/>
<evidence type="ECO:0000313" key="13">
    <source>
        <dbReference type="Proteomes" id="UP000325302"/>
    </source>
</evidence>
<dbReference type="GO" id="GO:0071978">
    <property type="term" value="P:bacterial-type flagellum-dependent swarming motility"/>
    <property type="evidence" value="ECO:0007669"/>
    <property type="project" value="TreeGrafter"/>
</dbReference>
<evidence type="ECO:0000256" key="6">
    <source>
        <dbReference type="ARBA" id="ARBA00032912"/>
    </source>
</evidence>
<feature type="domain" description="Flagellar basal body rod protein N-terminal" evidence="9">
    <location>
        <begin position="5"/>
        <end position="35"/>
    </location>
</feature>
<evidence type="ECO:0000256" key="4">
    <source>
        <dbReference type="ARBA" id="ARBA00023143"/>
    </source>
</evidence>
<dbReference type="Pfam" id="PF00460">
    <property type="entry name" value="Flg_bb_rod"/>
    <property type="match status" value="1"/>
</dbReference>
<comment type="subunit">
    <text evidence="5 8">The basal body constitutes a major portion of the flagellar organelle and consists of four rings (L,P,S, and M) mounted on a central rod. The rod consists of about 26 subunits of FlgG in the distal portion, and FlgB, FlgC and FlgF are thought to build up the proximal portion of the rod with about 6 subunits each.</text>
</comment>
<name>A0A5A9W8T8_9GAMM</name>
<evidence type="ECO:0000256" key="8">
    <source>
        <dbReference type="RuleBase" id="RU362116"/>
    </source>
</evidence>
<evidence type="ECO:0000256" key="2">
    <source>
        <dbReference type="ARBA" id="ARBA00009677"/>
    </source>
</evidence>
<dbReference type="Pfam" id="PF06429">
    <property type="entry name" value="Flg_bbr_C"/>
    <property type="match status" value="1"/>
</dbReference>
<dbReference type="InterPro" id="IPR037925">
    <property type="entry name" value="FlgE/F/G-like"/>
</dbReference>
<dbReference type="InterPro" id="IPR019776">
    <property type="entry name" value="Flagellar_basal_body_rod_CS"/>
</dbReference>
<dbReference type="PANTHER" id="PTHR30435:SF19">
    <property type="entry name" value="FLAGELLAR BASAL-BODY ROD PROTEIN FLGG"/>
    <property type="match status" value="1"/>
</dbReference>
<evidence type="ECO:0000259" key="10">
    <source>
        <dbReference type="Pfam" id="PF06429"/>
    </source>
</evidence>
<dbReference type="Pfam" id="PF22692">
    <property type="entry name" value="LlgE_F_G_D1"/>
    <property type="match status" value="1"/>
</dbReference>
<keyword evidence="13" id="KW-1185">Reference proteome</keyword>
<dbReference type="SUPFAM" id="SSF117143">
    <property type="entry name" value="Flagellar hook protein flgE"/>
    <property type="match status" value="1"/>
</dbReference>
<dbReference type="InterPro" id="IPR053967">
    <property type="entry name" value="LlgE_F_G-like_D1"/>
</dbReference>
<protein>
    <recommendedName>
        <fullName evidence="3 7">Flagellar basal-body rod protein FlgG</fullName>
    </recommendedName>
    <alternativeName>
        <fullName evidence="6 8">Distal rod protein</fullName>
    </alternativeName>
</protein>
<dbReference type="NCBIfam" id="TIGR02488">
    <property type="entry name" value="flgG_G_neg"/>
    <property type="match status" value="1"/>
</dbReference>
<reference evidence="12 13" key="1">
    <citation type="submission" date="2019-03" db="EMBL/GenBank/DDBJ databases">
        <title>Nitrincola sp. nov. isolated from an Indian soda lake.</title>
        <authorList>
            <person name="Joshi A."/>
            <person name="Thite S.V."/>
            <person name="Joseph N."/>
            <person name="Dhotre D."/>
            <person name="Moorthy M."/>
            <person name="Shouche Y.S."/>
        </authorList>
    </citation>
    <scope>NUCLEOTIDE SEQUENCE [LARGE SCALE GENOMIC DNA]</scope>
    <source>
        <strain evidence="12 13">MEB193</strain>
    </source>
</reference>
<evidence type="ECO:0000259" key="9">
    <source>
        <dbReference type="Pfam" id="PF00460"/>
    </source>
</evidence>
<keyword evidence="12" id="KW-0282">Flagellum</keyword>
<feature type="domain" description="Flagellar hook protein FlgE/F/G-like D1" evidence="11">
    <location>
        <begin position="96"/>
        <end position="159"/>
    </location>
</feature>
<evidence type="ECO:0000259" key="11">
    <source>
        <dbReference type="Pfam" id="PF22692"/>
    </source>
</evidence>
<evidence type="ECO:0000256" key="7">
    <source>
        <dbReference type="NCBIfam" id="TIGR02488"/>
    </source>
</evidence>
<feature type="domain" description="Flagellar basal-body/hook protein C-terminal" evidence="10">
    <location>
        <begin position="215"/>
        <end position="259"/>
    </location>
</feature>
<keyword evidence="4 8" id="KW-0975">Bacterial flagellum</keyword>
<dbReference type="GO" id="GO:0009426">
    <property type="term" value="C:bacterial-type flagellum basal body, distal rod"/>
    <property type="evidence" value="ECO:0007669"/>
    <property type="project" value="UniProtKB-UniRule"/>
</dbReference>
<dbReference type="PROSITE" id="PS00588">
    <property type="entry name" value="FLAGELLA_BB_ROD"/>
    <property type="match status" value="1"/>
</dbReference>
<proteinExistence type="inferred from homology"/>
<dbReference type="AlphaFoldDB" id="A0A5A9W8T8"/>
<dbReference type="RefSeq" id="WP_149389835.1">
    <property type="nucleotide sequence ID" value="NZ_SMRS01000001.1"/>
</dbReference>
<comment type="caution">
    <text evidence="12">The sequence shown here is derived from an EMBL/GenBank/DDBJ whole genome shotgun (WGS) entry which is preliminary data.</text>
</comment>
<comment type="similarity">
    <text evidence="2 8">Belongs to the flagella basal body rod proteins family.</text>
</comment>
<dbReference type="PANTHER" id="PTHR30435">
    <property type="entry name" value="FLAGELLAR PROTEIN"/>
    <property type="match status" value="1"/>
</dbReference>
<gene>
    <name evidence="12" type="primary">flgG</name>
    <name evidence="12" type="ORF">E1H14_02375</name>
</gene>
<evidence type="ECO:0000256" key="3">
    <source>
        <dbReference type="ARBA" id="ARBA00017948"/>
    </source>
</evidence>
<dbReference type="InterPro" id="IPR020013">
    <property type="entry name" value="Flagellar_FlgE/F/G"/>
</dbReference>
<keyword evidence="12" id="KW-0966">Cell projection</keyword>